<evidence type="ECO:0000313" key="8">
    <source>
        <dbReference type="Proteomes" id="UP000319040"/>
    </source>
</evidence>
<gene>
    <name evidence="7" type="ORF">SAMN06265379_101842</name>
</gene>
<accession>A0A521BB79</accession>
<keyword evidence="4" id="KW-0805">Transcription regulation</keyword>
<dbReference type="GO" id="GO:0003723">
    <property type="term" value="F:RNA binding"/>
    <property type="evidence" value="ECO:0007669"/>
    <property type="project" value="UniProtKB-KW"/>
</dbReference>
<keyword evidence="2" id="KW-0889">Transcription antitermination</keyword>
<dbReference type="AlphaFoldDB" id="A0A521BB79"/>
<evidence type="ECO:0000256" key="3">
    <source>
        <dbReference type="ARBA" id="ARBA00022884"/>
    </source>
</evidence>
<evidence type="ECO:0000256" key="5">
    <source>
        <dbReference type="ARBA" id="ARBA00023163"/>
    </source>
</evidence>
<organism evidence="7 8">
    <name type="scientific">Saccharicrinis carchari</name>
    <dbReference type="NCBI Taxonomy" id="1168039"/>
    <lineage>
        <taxon>Bacteria</taxon>
        <taxon>Pseudomonadati</taxon>
        <taxon>Bacteroidota</taxon>
        <taxon>Bacteroidia</taxon>
        <taxon>Marinilabiliales</taxon>
        <taxon>Marinilabiliaceae</taxon>
        <taxon>Saccharicrinis</taxon>
    </lineage>
</organism>
<dbReference type="GO" id="GO:0006353">
    <property type="term" value="P:DNA-templated transcription termination"/>
    <property type="evidence" value="ECO:0007669"/>
    <property type="project" value="InterPro"/>
</dbReference>
<keyword evidence="8" id="KW-1185">Reference proteome</keyword>
<dbReference type="SUPFAM" id="SSF48013">
    <property type="entry name" value="NusB-like"/>
    <property type="match status" value="1"/>
</dbReference>
<dbReference type="Proteomes" id="UP000319040">
    <property type="component" value="Unassembled WGS sequence"/>
</dbReference>
<dbReference type="GO" id="GO:0031564">
    <property type="term" value="P:transcription antitermination"/>
    <property type="evidence" value="ECO:0007669"/>
    <property type="project" value="UniProtKB-KW"/>
</dbReference>
<dbReference type="InterPro" id="IPR035926">
    <property type="entry name" value="NusB-like_sf"/>
</dbReference>
<dbReference type="PANTHER" id="PTHR11078:SF3">
    <property type="entry name" value="ANTITERMINATION NUSB DOMAIN-CONTAINING PROTEIN"/>
    <property type="match status" value="1"/>
</dbReference>
<sequence>MLNRRLLRVKVMQILYAHYQHSETSIGNSEKELFHSISKSLDLYYLYILLILEVRDYAMGRIEYGRNKKLASSDELNPNTRFITNKVLSKLADCDDVRTYLDQKGNNWANHKEVVKSLYAHIVDSQQYKDYMIAEGSSFELDKKFIAKLFEKVIAYFEPIYSTFEEQSIYWNDEVEFVLSMVVKTVKTLDEEVPPKLMDTFKDDDDEEFVKRLFRKAAVNHNDYLAMIKKHSKNWEVERVAFLDIVLMQLALAELIEFSEIPVKVSMNEYIEIAKHYSTEKSGQFINGILDKAILELKETNQIKKTGKGLMDGEK</sequence>
<dbReference type="PANTHER" id="PTHR11078">
    <property type="entry name" value="N UTILIZATION SUBSTANCE PROTEIN B-RELATED"/>
    <property type="match status" value="1"/>
</dbReference>
<dbReference type="InterPro" id="IPR006027">
    <property type="entry name" value="NusB_RsmB_TIM44"/>
</dbReference>
<dbReference type="Gene3D" id="1.10.940.10">
    <property type="entry name" value="NusB-like"/>
    <property type="match status" value="1"/>
</dbReference>
<reference evidence="7 8" key="1">
    <citation type="submission" date="2017-05" db="EMBL/GenBank/DDBJ databases">
        <authorList>
            <person name="Varghese N."/>
            <person name="Submissions S."/>
        </authorList>
    </citation>
    <scope>NUCLEOTIDE SEQUENCE [LARGE SCALE GENOMIC DNA]</scope>
    <source>
        <strain evidence="7 8">DSM 27040</strain>
    </source>
</reference>
<protein>
    <submittedName>
        <fullName evidence="7">NusB antitermination factor</fullName>
    </submittedName>
</protein>
<dbReference type="GO" id="GO:0005829">
    <property type="term" value="C:cytosol"/>
    <property type="evidence" value="ECO:0007669"/>
    <property type="project" value="TreeGrafter"/>
</dbReference>
<evidence type="ECO:0000256" key="2">
    <source>
        <dbReference type="ARBA" id="ARBA00022814"/>
    </source>
</evidence>
<dbReference type="EMBL" id="FXTB01000001">
    <property type="protein sequence ID" value="SMO44354.1"/>
    <property type="molecule type" value="Genomic_DNA"/>
</dbReference>
<comment type="similarity">
    <text evidence="1">Belongs to the NusB family.</text>
</comment>
<evidence type="ECO:0000259" key="6">
    <source>
        <dbReference type="Pfam" id="PF01029"/>
    </source>
</evidence>
<keyword evidence="3" id="KW-0694">RNA-binding</keyword>
<dbReference type="OrthoDB" id="9787568at2"/>
<evidence type="ECO:0000256" key="1">
    <source>
        <dbReference type="ARBA" id="ARBA00005952"/>
    </source>
</evidence>
<evidence type="ECO:0000256" key="4">
    <source>
        <dbReference type="ARBA" id="ARBA00023015"/>
    </source>
</evidence>
<dbReference type="InterPro" id="IPR011605">
    <property type="entry name" value="NusB_fam"/>
</dbReference>
<proteinExistence type="inferred from homology"/>
<dbReference type="Pfam" id="PF01029">
    <property type="entry name" value="NusB"/>
    <property type="match status" value="1"/>
</dbReference>
<name>A0A521BB79_SACCC</name>
<evidence type="ECO:0000313" key="7">
    <source>
        <dbReference type="EMBL" id="SMO44354.1"/>
    </source>
</evidence>
<feature type="domain" description="NusB/RsmB/TIM44" evidence="6">
    <location>
        <begin position="196"/>
        <end position="293"/>
    </location>
</feature>
<keyword evidence="5" id="KW-0804">Transcription</keyword>
<dbReference type="RefSeq" id="WP_142532168.1">
    <property type="nucleotide sequence ID" value="NZ_FXTB01000001.1"/>
</dbReference>
<dbReference type="NCBIfam" id="TIGR01951">
    <property type="entry name" value="nusB"/>
    <property type="match status" value="1"/>
</dbReference>